<dbReference type="PANTHER" id="PTHR43486">
    <property type="entry name" value="LIPID II FLIPPASE MURJ-RELATED"/>
    <property type="match status" value="1"/>
</dbReference>
<sequence>MKTAVYSPKVDGVLESFQFPMPRSSIYRSSTGGFLHRRKITSQSIFYHSTSSTGPVLSPFKRILITSRSRRRMITFELLANSSIKNIDDDDLTQDHIPPASGGLFFKNATLIGLATIASKILGLLREIVMASSFGIGPVATAFKYAAVLPGFAASLLGGVNGPIHITMATILSKLPEDRQRKLFQHTNTILFVVGITVAAIVFVFAELILHVYAPGLWIMGESQITREIAVKQLKIMMPCLILAGPVGLGFGYMSAEGNNILPAISPALSSLLIIATCLFSTSSGRSSGILISFGASLGIFLQWIVQVIVLWKRWYGVVLDPWVNMLKSRDVYEFFSLLLPATISLGLQQIASFTDLCFASLVPGAAAGLSYAYLMVMAPVGLMSSIIVLPLVPTFSKMTKTTSWQSLVEALKRVMLLSMVAILAISSVTCILAEPIIRLLFERHSFDSSASALVSSLFFFYSLGSPFFILRELLVSVFYAFGNGKGPFLVSAGALALNAILDWLFVSKFYLGAEGLALSTSFTTALSVVVLFYLLQRRLAGLLDVAELVCPILLLSFCCITSSFTTFISYKMFCRIFASNFIRFGWFKELLSISFAGALGISSFFLPIILLNILGLELARGFSNTLIVLLY</sequence>
<feature type="transmembrane region" description="Helical" evidence="8">
    <location>
        <begin position="189"/>
        <end position="214"/>
    </location>
</feature>
<name>A0ABD3A662_9GENT</name>
<keyword evidence="6 8" id="KW-1133">Transmembrane helix</keyword>
<feature type="transmembrane region" description="Helical" evidence="8">
    <location>
        <begin position="234"/>
        <end position="254"/>
    </location>
</feature>
<comment type="caution">
    <text evidence="9">The sequence shown here is derived from an EMBL/GenBank/DDBJ whole genome shotgun (WGS) entry which is preliminary data.</text>
</comment>
<protein>
    <recommendedName>
        <fullName evidence="11">Lipid II flippase MurJ</fullName>
    </recommendedName>
</protein>
<keyword evidence="10" id="KW-1185">Reference proteome</keyword>
<reference evidence="9 10" key="1">
    <citation type="submission" date="2024-11" db="EMBL/GenBank/DDBJ databases">
        <title>A near-complete genome assembly of Cinchona calisaya.</title>
        <authorList>
            <person name="Lian D.C."/>
            <person name="Zhao X.W."/>
            <person name="Wei L."/>
        </authorList>
    </citation>
    <scope>NUCLEOTIDE SEQUENCE [LARGE SCALE GENOMIC DNA]</scope>
    <source>
        <tissue evidence="9">Nenye</tissue>
    </source>
</reference>
<keyword evidence="7 8" id="KW-0472">Membrane</keyword>
<feature type="transmembrane region" description="Helical" evidence="8">
    <location>
        <begin position="517"/>
        <end position="537"/>
    </location>
</feature>
<feature type="transmembrane region" description="Helical" evidence="8">
    <location>
        <begin position="489"/>
        <end position="511"/>
    </location>
</feature>
<dbReference type="PANTHER" id="PTHR43486:SF1">
    <property type="entry name" value="LIPID II FLIPPASE MURJ-RELATED"/>
    <property type="match status" value="1"/>
</dbReference>
<feature type="transmembrane region" description="Helical" evidence="8">
    <location>
        <begin position="591"/>
        <end position="615"/>
    </location>
</feature>
<evidence type="ECO:0000256" key="8">
    <source>
        <dbReference type="SAM" id="Phobius"/>
    </source>
</evidence>
<dbReference type="PRINTS" id="PR01806">
    <property type="entry name" value="VIRFACTRMVIN"/>
</dbReference>
<keyword evidence="2" id="KW-1003">Cell membrane</keyword>
<evidence type="ECO:0000256" key="4">
    <source>
        <dbReference type="ARBA" id="ARBA00022960"/>
    </source>
</evidence>
<feature type="transmembrane region" description="Helical" evidence="8">
    <location>
        <begin position="288"/>
        <end position="312"/>
    </location>
</feature>
<dbReference type="NCBIfam" id="TIGR01695">
    <property type="entry name" value="murJ_mviN"/>
    <property type="match status" value="1"/>
</dbReference>
<evidence type="ECO:0008006" key="11">
    <source>
        <dbReference type="Google" id="ProtNLM"/>
    </source>
</evidence>
<dbReference type="Pfam" id="PF03023">
    <property type="entry name" value="MurJ"/>
    <property type="match status" value="1"/>
</dbReference>
<evidence type="ECO:0000313" key="9">
    <source>
        <dbReference type="EMBL" id="KAL3526376.1"/>
    </source>
</evidence>
<dbReference type="InterPro" id="IPR004268">
    <property type="entry name" value="MurJ"/>
</dbReference>
<evidence type="ECO:0000256" key="7">
    <source>
        <dbReference type="ARBA" id="ARBA00023136"/>
    </source>
</evidence>
<evidence type="ECO:0000256" key="1">
    <source>
        <dbReference type="ARBA" id="ARBA00004651"/>
    </source>
</evidence>
<evidence type="ECO:0000256" key="2">
    <source>
        <dbReference type="ARBA" id="ARBA00022475"/>
    </source>
</evidence>
<evidence type="ECO:0000256" key="5">
    <source>
        <dbReference type="ARBA" id="ARBA00022984"/>
    </source>
</evidence>
<evidence type="ECO:0000313" key="10">
    <source>
        <dbReference type="Proteomes" id="UP001630127"/>
    </source>
</evidence>
<comment type="subcellular location">
    <subcellularLocation>
        <location evidence="1">Cell membrane</location>
        <topology evidence="1">Multi-pass membrane protein</topology>
    </subcellularLocation>
</comment>
<dbReference type="AlphaFoldDB" id="A0ABD3A662"/>
<dbReference type="EMBL" id="JBJUIK010000005">
    <property type="protein sequence ID" value="KAL3526376.1"/>
    <property type="molecule type" value="Genomic_DNA"/>
</dbReference>
<gene>
    <name evidence="9" type="ORF">ACH5RR_011032</name>
</gene>
<keyword evidence="5" id="KW-0573">Peptidoglycan synthesis</keyword>
<feature type="transmembrane region" description="Helical" evidence="8">
    <location>
        <begin position="549"/>
        <end position="571"/>
    </location>
</feature>
<keyword evidence="4" id="KW-0133">Cell shape</keyword>
<evidence type="ECO:0000256" key="3">
    <source>
        <dbReference type="ARBA" id="ARBA00022692"/>
    </source>
</evidence>
<feature type="transmembrane region" description="Helical" evidence="8">
    <location>
        <begin position="261"/>
        <end position="282"/>
    </location>
</feature>
<accession>A0ABD3A662</accession>
<feature type="transmembrane region" description="Helical" evidence="8">
    <location>
        <begin position="372"/>
        <end position="394"/>
    </location>
</feature>
<feature type="transmembrane region" description="Helical" evidence="8">
    <location>
        <begin position="415"/>
        <end position="438"/>
    </location>
</feature>
<dbReference type="GO" id="GO:0005886">
    <property type="term" value="C:plasma membrane"/>
    <property type="evidence" value="ECO:0007669"/>
    <property type="project" value="UniProtKB-SubCell"/>
</dbReference>
<feature type="transmembrane region" description="Helical" evidence="8">
    <location>
        <begin position="332"/>
        <end position="352"/>
    </location>
</feature>
<proteinExistence type="predicted"/>
<dbReference type="GO" id="GO:0008360">
    <property type="term" value="P:regulation of cell shape"/>
    <property type="evidence" value="ECO:0007669"/>
    <property type="project" value="UniProtKB-KW"/>
</dbReference>
<evidence type="ECO:0000256" key="6">
    <source>
        <dbReference type="ARBA" id="ARBA00022989"/>
    </source>
</evidence>
<organism evidence="9 10">
    <name type="scientific">Cinchona calisaya</name>
    <dbReference type="NCBI Taxonomy" id="153742"/>
    <lineage>
        <taxon>Eukaryota</taxon>
        <taxon>Viridiplantae</taxon>
        <taxon>Streptophyta</taxon>
        <taxon>Embryophyta</taxon>
        <taxon>Tracheophyta</taxon>
        <taxon>Spermatophyta</taxon>
        <taxon>Magnoliopsida</taxon>
        <taxon>eudicotyledons</taxon>
        <taxon>Gunneridae</taxon>
        <taxon>Pentapetalae</taxon>
        <taxon>asterids</taxon>
        <taxon>lamiids</taxon>
        <taxon>Gentianales</taxon>
        <taxon>Rubiaceae</taxon>
        <taxon>Cinchonoideae</taxon>
        <taxon>Cinchoneae</taxon>
        <taxon>Cinchona</taxon>
    </lineage>
</organism>
<keyword evidence="3 8" id="KW-0812">Transmembrane</keyword>
<feature type="transmembrane region" description="Helical" evidence="8">
    <location>
        <begin position="458"/>
        <end position="482"/>
    </location>
</feature>
<dbReference type="Proteomes" id="UP001630127">
    <property type="component" value="Unassembled WGS sequence"/>
</dbReference>